<evidence type="ECO:0000313" key="9">
    <source>
        <dbReference type="Proteomes" id="UP001268542"/>
    </source>
</evidence>
<dbReference type="EMBL" id="JAVYII010000003">
    <property type="protein sequence ID" value="MDT9593082.1"/>
    <property type="molecule type" value="Genomic_DNA"/>
</dbReference>
<evidence type="ECO:0000256" key="1">
    <source>
        <dbReference type="ARBA" id="ARBA00022679"/>
    </source>
</evidence>
<feature type="domain" description="Histidine kinase/HSP90-like ATPase" evidence="6">
    <location>
        <begin position="303"/>
        <end position="378"/>
    </location>
</feature>
<keyword evidence="5" id="KW-1133">Transmembrane helix</keyword>
<feature type="transmembrane region" description="Helical" evidence="5">
    <location>
        <begin position="29"/>
        <end position="49"/>
    </location>
</feature>
<keyword evidence="5" id="KW-0812">Transmembrane</keyword>
<keyword evidence="2 8" id="KW-0418">Kinase</keyword>
<dbReference type="InterPro" id="IPR050482">
    <property type="entry name" value="Sensor_HK_TwoCompSys"/>
</dbReference>
<evidence type="ECO:0000256" key="4">
    <source>
        <dbReference type="SAM" id="MobiDB-lite"/>
    </source>
</evidence>
<evidence type="ECO:0000259" key="7">
    <source>
        <dbReference type="Pfam" id="PF07730"/>
    </source>
</evidence>
<dbReference type="InterPro" id="IPR036890">
    <property type="entry name" value="HATPase_C_sf"/>
</dbReference>
<sequence>MSRTTAAEGSAATTAAPAETADAVELDPWIRWAWLLATVWLVFMVFPVLDLVQTPRPAWQVALGATMIVVFTAVYVHGFVISDRPRHARRLPDWWPLAGLAAEIALTAAAIALQGTAAMGLVIYTSAYAMLLTPMRLAVVTVGVLVGATAALTTLVERFDGGQFFLPVLIATIVTLTATRVLEDRREVSQVMAEEMALVAERERVARDVHDVLGHSLTVVVAKAELAERLLDLDPQRARTELAEIRSLSREALGEVRATVAGLRVARLGDELAAASAALAAAGIEGDVPDDPAAVDPRRRIVLAWVLREAVTNVVRHSGARRCTVDLDSDRLTVSDDGRGGPHPPGNGLRGVGERVRAAGGTLTVDEAPGGGTRLEVTW</sequence>
<feature type="region of interest" description="Disordered" evidence="4">
    <location>
        <begin position="332"/>
        <end position="352"/>
    </location>
</feature>
<feature type="transmembrane region" description="Helical" evidence="5">
    <location>
        <begin position="162"/>
        <end position="182"/>
    </location>
</feature>
<feature type="domain" description="Signal transduction histidine kinase subgroup 3 dimerisation and phosphoacceptor" evidence="7">
    <location>
        <begin position="201"/>
        <end position="265"/>
    </location>
</feature>
<keyword evidence="1" id="KW-0808">Transferase</keyword>
<keyword evidence="5" id="KW-0472">Membrane</keyword>
<name>A0ABU3PW65_9ACTN</name>
<dbReference type="PANTHER" id="PTHR24421:SF63">
    <property type="entry name" value="SENSOR HISTIDINE KINASE DESK"/>
    <property type="match status" value="1"/>
</dbReference>
<protein>
    <submittedName>
        <fullName evidence="8">Sensor histidine kinase</fullName>
    </submittedName>
</protein>
<evidence type="ECO:0000313" key="8">
    <source>
        <dbReference type="EMBL" id="MDT9593082.1"/>
    </source>
</evidence>
<dbReference type="Pfam" id="PF07730">
    <property type="entry name" value="HisKA_3"/>
    <property type="match status" value="1"/>
</dbReference>
<feature type="transmembrane region" description="Helical" evidence="5">
    <location>
        <begin position="61"/>
        <end position="80"/>
    </location>
</feature>
<dbReference type="RefSeq" id="WP_315732508.1">
    <property type="nucleotide sequence ID" value="NZ_JAVYII010000003.1"/>
</dbReference>
<proteinExistence type="predicted"/>
<organism evidence="8 9">
    <name type="scientific">Nocardioides imazamoxiresistens</name>
    <dbReference type="NCBI Taxonomy" id="3231893"/>
    <lineage>
        <taxon>Bacteria</taxon>
        <taxon>Bacillati</taxon>
        <taxon>Actinomycetota</taxon>
        <taxon>Actinomycetes</taxon>
        <taxon>Propionibacteriales</taxon>
        <taxon>Nocardioidaceae</taxon>
        <taxon>Nocardioides</taxon>
    </lineage>
</organism>
<dbReference type="SUPFAM" id="SSF55874">
    <property type="entry name" value="ATPase domain of HSP90 chaperone/DNA topoisomerase II/histidine kinase"/>
    <property type="match status" value="1"/>
</dbReference>
<evidence type="ECO:0000256" key="5">
    <source>
        <dbReference type="SAM" id="Phobius"/>
    </source>
</evidence>
<dbReference type="Pfam" id="PF02518">
    <property type="entry name" value="HATPase_c"/>
    <property type="match status" value="1"/>
</dbReference>
<dbReference type="PANTHER" id="PTHR24421">
    <property type="entry name" value="NITRATE/NITRITE SENSOR PROTEIN NARX-RELATED"/>
    <property type="match status" value="1"/>
</dbReference>
<keyword evidence="3" id="KW-0902">Two-component regulatory system</keyword>
<feature type="transmembrane region" description="Helical" evidence="5">
    <location>
        <begin position="100"/>
        <end position="125"/>
    </location>
</feature>
<dbReference type="InterPro" id="IPR011712">
    <property type="entry name" value="Sig_transdc_His_kin_sub3_dim/P"/>
</dbReference>
<dbReference type="CDD" id="cd16917">
    <property type="entry name" value="HATPase_UhpB-NarQ-NarX-like"/>
    <property type="match status" value="1"/>
</dbReference>
<dbReference type="Gene3D" id="3.30.565.10">
    <property type="entry name" value="Histidine kinase-like ATPase, C-terminal domain"/>
    <property type="match status" value="1"/>
</dbReference>
<gene>
    <name evidence="8" type="ORF">RDV89_08385</name>
</gene>
<evidence type="ECO:0000259" key="6">
    <source>
        <dbReference type="Pfam" id="PF02518"/>
    </source>
</evidence>
<evidence type="ECO:0000256" key="3">
    <source>
        <dbReference type="ARBA" id="ARBA00023012"/>
    </source>
</evidence>
<comment type="caution">
    <text evidence="8">The sequence shown here is derived from an EMBL/GenBank/DDBJ whole genome shotgun (WGS) entry which is preliminary data.</text>
</comment>
<evidence type="ECO:0000256" key="2">
    <source>
        <dbReference type="ARBA" id="ARBA00022777"/>
    </source>
</evidence>
<dbReference type="GO" id="GO:0016301">
    <property type="term" value="F:kinase activity"/>
    <property type="evidence" value="ECO:0007669"/>
    <property type="project" value="UniProtKB-KW"/>
</dbReference>
<dbReference type="Gene3D" id="1.20.5.1930">
    <property type="match status" value="1"/>
</dbReference>
<reference evidence="8 9" key="1">
    <citation type="submission" date="2023-08" db="EMBL/GenBank/DDBJ databases">
        <title>Nocardioides seae sp. nov., a bacterium isolated from a soil.</title>
        <authorList>
            <person name="Wang X."/>
        </authorList>
    </citation>
    <scope>NUCLEOTIDE SEQUENCE [LARGE SCALE GENOMIC DNA]</scope>
    <source>
        <strain evidence="8 9">YZH12</strain>
    </source>
</reference>
<feature type="transmembrane region" description="Helical" evidence="5">
    <location>
        <begin position="137"/>
        <end position="156"/>
    </location>
</feature>
<dbReference type="Proteomes" id="UP001268542">
    <property type="component" value="Unassembled WGS sequence"/>
</dbReference>
<dbReference type="InterPro" id="IPR003594">
    <property type="entry name" value="HATPase_dom"/>
</dbReference>
<keyword evidence="9" id="KW-1185">Reference proteome</keyword>
<accession>A0ABU3PW65</accession>